<dbReference type="STRING" id="333673.A0A3M0K6A0"/>
<proteinExistence type="predicted"/>
<sequence>MPAAGSAASLQPNYPVARAAQLHSPRAGKALWRASIQRCRWRRTGLDGIFRVTYFSCRFGHHNIKKILKLLERFQRREAKMVKSLDGKPYEEQLRSPDLVNMERMRLRRDLIAVYNFHMRRRGEADTDLFSVVTSDMTRRNGLKLFWGGLGWILEKGFSSQRSHHSTSLTEFKEHLDNGLGHRILGNGTVQSQFWTL</sequence>
<accession>A0A3M0K6A0</accession>
<organism evidence="1 2">
    <name type="scientific">Hirundo rustica rustica</name>
    <dbReference type="NCBI Taxonomy" id="333673"/>
    <lineage>
        <taxon>Eukaryota</taxon>
        <taxon>Metazoa</taxon>
        <taxon>Chordata</taxon>
        <taxon>Craniata</taxon>
        <taxon>Vertebrata</taxon>
        <taxon>Euteleostomi</taxon>
        <taxon>Archelosauria</taxon>
        <taxon>Archosauria</taxon>
        <taxon>Dinosauria</taxon>
        <taxon>Saurischia</taxon>
        <taxon>Theropoda</taxon>
        <taxon>Coelurosauria</taxon>
        <taxon>Aves</taxon>
        <taxon>Neognathae</taxon>
        <taxon>Neoaves</taxon>
        <taxon>Telluraves</taxon>
        <taxon>Australaves</taxon>
        <taxon>Passeriformes</taxon>
        <taxon>Sylvioidea</taxon>
        <taxon>Hirundinidae</taxon>
        <taxon>Hirundo</taxon>
    </lineage>
</organism>
<dbReference type="OrthoDB" id="276744at2759"/>
<evidence type="ECO:0000313" key="2">
    <source>
        <dbReference type="Proteomes" id="UP000269221"/>
    </source>
</evidence>
<evidence type="ECO:0000313" key="1">
    <source>
        <dbReference type="EMBL" id="RMC06600.1"/>
    </source>
</evidence>
<reference evidence="1 2" key="1">
    <citation type="submission" date="2018-07" db="EMBL/GenBank/DDBJ databases">
        <title>A high quality draft genome assembly of the barn swallow (H. rustica rustica).</title>
        <authorList>
            <person name="Formenti G."/>
            <person name="Chiara M."/>
            <person name="Poveda L."/>
            <person name="Francoijs K.-J."/>
            <person name="Bonisoli-Alquati A."/>
            <person name="Canova L."/>
            <person name="Gianfranceschi L."/>
            <person name="Horner D.S."/>
            <person name="Saino N."/>
        </authorList>
    </citation>
    <scope>NUCLEOTIDE SEQUENCE [LARGE SCALE GENOMIC DNA]</scope>
    <source>
        <strain evidence="1">Chelidonia</strain>
        <tissue evidence="1">Blood</tissue>
    </source>
</reference>
<gene>
    <name evidence="1" type="ORF">DUI87_16037</name>
</gene>
<dbReference type="EMBL" id="QRBI01000120">
    <property type="protein sequence ID" value="RMC06600.1"/>
    <property type="molecule type" value="Genomic_DNA"/>
</dbReference>
<dbReference type="Proteomes" id="UP000269221">
    <property type="component" value="Unassembled WGS sequence"/>
</dbReference>
<protein>
    <submittedName>
        <fullName evidence="1">Uncharacterized protein</fullName>
    </submittedName>
</protein>
<comment type="caution">
    <text evidence="1">The sequence shown here is derived from an EMBL/GenBank/DDBJ whole genome shotgun (WGS) entry which is preliminary data.</text>
</comment>
<dbReference type="AlphaFoldDB" id="A0A3M0K6A0"/>
<keyword evidence="2" id="KW-1185">Reference proteome</keyword>
<name>A0A3M0K6A0_HIRRU</name>